<dbReference type="InterPro" id="IPR036278">
    <property type="entry name" value="Sialidase_sf"/>
</dbReference>
<dbReference type="AlphaFoldDB" id="A0A5C6ADF4"/>
<organism evidence="1 2">
    <name type="scientific">Botrimarina colliarenosi</name>
    <dbReference type="NCBI Taxonomy" id="2528001"/>
    <lineage>
        <taxon>Bacteria</taxon>
        <taxon>Pseudomonadati</taxon>
        <taxon>Planctomycetota</taxon>
        <taxon>Planctomycetia</taxon>
        <taxon>Pirellulales</taxon>
        <taxon>Lacipirellulaceae</taxon>
        <taxon>Botrimarina</taxon>
    </lineage>
</organism>
<evidence type="ECO:0000313" key="2">
    <source>
        <dbReference type="Proteomes" id="UP000317421"/>
    </source>
</evidence>
<gene>
    <name evidence="1" type="ORF">Pla108_17910</name>
</gene>
<dbReference type="RefSeq" id="WP_146444561.1">
    <property type="nucleotide sequence ID" value="NZ_SJPR01000002.1"/>
</dbReference>
<dbReference type="EMBL" id="SJPR01000002">
    <property type="protein sequence ID" value="TWT97639.1"/>
    <property type="molecule type" value="Genomic_DNA"/>
</dbReference>
<keyword evidence="2" id="KW-1185">Reference proteome</keyword>
<comment type="caution">
    <text evidence="1">The sequence shown here is derived from an EMBL/GenBank/DDBJ whole genome shotgun (WGS) entry which is preliminary data.</text>
</comment>
<evidence type="ECO:0000313" key="1">
    <source>
        <dbReference type="EMBL" id="TWT97639.1"/>
    </source>
</evidence>
<protein>
    <submittedName>
        <fullName evidence="1">Uncharacterized protein</fullName>
    </submittedName>
</protein>
<proteinExistence type="predicted"/>
<dbReference type="Proteomes" id="UP000317421">
    <property type="component" value="Unassembled WGS sequence"/>
</dbReference>
<sequence length="789" mass="84909">MNRSITLERRPLLVDSCKRLGLVFVLGLIAIPSAAVDVSIVPIGGAFAANSMNHVAFRQNSLKTIGDQQFAAYYDDNGLVTVARRTHGSAQWDEFSTIYTDNNSGLTDDHNVIAFGVDGDGYMHLSWGMHNDDLRYIKSTQPVTGAAPIAFGAEIDMVAPLDEGLVTYPQFYDLPGGDLLFMYRTGGSGNGDTQVNRYDNATASWSALHRPLFDGSIAGDGLPSVNNYPNTLAFDSQGAIHFSWTVRDTPDFQTNKNLYYAKSTDNGATWQRSDGSFYPLPFGEIHSEIAVAIPEQSSLINQASMTTDANDLPVMATWWAPGAQQGNHTRQYMLVYNDGTDWQTSQITNRAPEPKQGASTVRDLARPIVVVDDEDRVIVAMRYDERGDVITIAHSEDRVNWDFVDLSTEGLGTYEPNYDVDLWKRENKLHLLYQPVGLGQANSTLSVLEWDARAYFAGLNAPKLSLSVDRSSGRVTIVNASDAAVEADSFLVSSPSGQLDPAGWIGLSDQGVTGWQTETAGPTQLSEQGPTALSFPAGASVGIGSPYANGVAFGVDGPEDLTFTYSAGEGEPVTATVKYVGESSNNLTLFVNAATGAARLENTSAFSVAIDGYRIVSDSAGLRPSQWVSLANAAGGDWEEANPSPNSLAELLPNGELSLVGDDGFDLGAPFDPTAQQDLIFEYLVVGESTPRRGVVRYQSLTATLEGDYNADGIVDAADYTVWRDQLDQFATLPGDVTPGLVSLDDYARWRDNFGATLAPNVAGVPEPVGIVGLVVAVLLQSMRRGHPL</sequence>
<reference evidence="1 2" key="1">
    <citation type="submission" date="2019-02" db="EMBL/GenBank/DDBJ databases">
        <title>Deep-cultivation of Planctomycetes and their phenomic and genomic characterization uncovers novel biology.</title>
        <authorList>
            <person name="Wiegand S."/>
            <person name="Jogler M."/>
            <person name="Boedeker C."/>
            <person name="Pinto D."/>
            <person name="Vollmers J."/>
            <person name="Rivas-Marin E."/>
            <person name="Kohn T."/>
            <person name="Peeters S.H."/>
            <person name="Heuer A."/>
            <person name="Rast P."/>
            <person name="Oberbeckmann S."/>
            <person name="Bunk B."/>
            <person name="Jeske O."/>
            <person name="Meyerdierks A."/>
            <person name="Storesund J.E."/>
            <person name="Kallscheuer N."/>
            <person name="Luecker S."/>
            <person name="Lage O.M."/>
            <person name="Pohl T."/>
            <person name="Merkel B.J."/>
            <person name="Hornburger P."/>
            <person name="Mueller R.-W."/>
            <person name="Bruemmer F."/>
            <person name="Labrenz M."/>
            <person name="Spormann A.M."/>
            <person name="Op Den Camp H."/>
            <person name="Overmann J."/>
            <person name="Amann R."/>
            <person name="Jetten M.S.M."/>
            <person name="Mascher T."/>
            <person name="Medema M.H."/>
            <person name="Devos D.P."/>
            <person name="Kaster A.-K."/>
            <person name="Ovreas L."/>
            <person name="Rohde M."/>
            <person name="Galperin M.Y."/>
            <person name="Jogler C."/>
        </authorList>
    </citation>
    <scope>NUCLEOTIDE SEQUENCE [LARGE SCALE GENOMIC DNA]</scope>
    <source>
        <strain evidence="1 2">Pla108</strain>
    </source>
</reference>
<dbReference type="Pfam" id="PF15892">
    <property type="entry name" value="BNR_4"/>
    <property type="match status" value="1"/>
</dbReference>
<name>A0A5C6ADF4_9BACT</name>
<accession>A0A5C6ADF4</accession>
<dbReference type="SUPFAM" id="SSF50939">
    <property type="entry name" value="Sialidases"/>
    <property type="match status" value="1"/>
</dbReference>
<dbReference type="Gene3D" id="2.120.10.10">
    <property type="match status" value="1"/>
</dbReference>
<dbReference type="OrthoDB" id="223410at2"/>